<sequence>MVINVVVVIEIGSHLIKEIKMSLTKGSFYGNRAQHQSADIAKFLSTKSKKKQTSIQDLVIKVYINIETPLDKQENSEIIENQGENKYGLINIFILINVDLTYQSLTDKVKPFIPKQIKEYCKYLVELHNDINIDNEIEKEYKNNLHSHLFKEDTNHTIQLTKPKQ</sequence>
<gene>
    <name evidence="1" type="ORF">RhiirA4_470190</name>
</gene>
<dbReference type="Proteomes" id="UP000234323">
    <property type="component" value="Unassembled WGS sequence"/>
</dbReference>
<comment type="caution">
    <text evidence="1">The sequence shown here is derived from an EMBL/GenBank/DDBJ whole genome shotgun (WGS) entry which is preliminary data.</text>
</comment>
<evidence type="ECO:0000313" key="1">
    <source>
        <dbReference type="EMBL" id="PKY52512.1"/>
    </source>
</evidence>
<reference evidence="1 2" key="1">
    <citation type="submission" date="2015-10" db="EMBL/GenBank/DDBJ databases">
        <title>Genome analyses suggest a sexual origin of heterokaryosis in a supposedly ancient asexual fungus.</title>
        <authorList>
            <person name="Ropars J."/>
            <person name="Sedzielewska K."/>
            <person name="Noel J."/>
            <person name="Charron P."/>
            <person name="Farinelli L."/>
            <person name="Marton T."/>
            <person name="Kruger M."/>
            <person name="Pelin A."/>
            <person name="Brachmann A."/>
            <person name="Corradi N."/>
        </authorList>
    </citation>
    <scope>NUCLEOTIDE SEQUENCE [LARGE SCALE GENOMIC DNA]</scope>
    <source>
        <strain evidence="1 2">A4</strain>
    </source>
</reference>
<dbReference type="EMBL" id="LLXI01001219">
    <property type="protein sequence ID" value="PKY52512.1"/>
    <property type="molecule type" value="Genomic_DNA"/>
</dbReference>
<name>A0A2I1H0T7_9GLOM</name>
<proteinExistence type="predicted"/>
<evidence type="ECO:0000313" key="2">
    <source>
        <dbReference type="Proteomes" id="UP000234323"/>
    </source>
</evidence>
<keyword evidence="2" id="KW-1185">Reference proteome</keyword>
<dbReference type="AlphaFoldDB" id="A0A2I1H0T7"/>
<protein>
    <submittedName>
        <fullName evidence="1">Uncharacterized protein</fullName>
    </submittedName>
</protein>
<organism evidence="1 2">
    <name type="scientific">Rhizophagus irregularis</name>
    <dbReference type="NCBI Taxonomy" id="588596"/>
    <lineage>
        <taxon>Eukaryota</taxon>
        <taxon>Fungi</taxon>
        <taxon>Fungi incertae sedis</taxon>
        <taxon>Mucoromycota</taxon>
        <taxon>Glomeromycotina</taxon>
        <taxon>Glomeromycetes</taxon>
        <taxon>Glomerales</taxon>
        <taxon>Glomeraceae</taxon>
        <taxon>Rhizophagus</taxon>
    </lineage>
</organism>
<accession>A0A2I1H0T7</accession>